<accession>A0A645D2B0</accession>
<comment type="caution">
    <text evidence="1">The sequence shown here is derived from an EMBL/GenBank/DDBJ whole genome shotgun (WGS) entry which is preliminary data.</text>
</comment>
<evidence type="ECO:0000313" key="1">
    <source>
        <dbReference type="EMBL" id="MPM83301.1"/>
    </source>
</evidence>
<sequence length="158" mass="16895">MIPSCEVPIPSSSSAQIIPILSSPRIFDLFIFNTSPPAKVRVVPTVATSTFWPAATLGAPQTMLKSSPLPTSTFVRLSLSAPGCLAHSTTSPVNTPASPPGICSVVSTDSTSRPIEVRISSICDTGISVCKYLFNQLYEIFIGRVVLKFFSYDSCLIH</sequence>
<dbReference type="EMBL" id="VSSQ01032131">
    <property type="protein sequence ID" value="MPM83301.1"/>
    <property type="molecule type" value="Genomic_DNA"/>
</dbReference>
<name>A0A645D2B0_9ZZZZ</name>
<gene>
    <name evidence="1" type="ORF">SDC9_130365</name>
</gene>
<proteinExistence type="predicted"/>
<reference evidence="1" key="1">
    <citation type="submission" date="2019-08" db="EMBL/GenBank/DDBJ databases">
        <authorList>
            <person name="Kucharzyk K."/>
            <person name="Murdoch R.W."/>
            <person name="Higgins S."/>
            <person name="Loffler F."/>
        </authorList>
    </citation>
    <scope>NUCLEOTIDE SEQUENCE</scope>
</reference>
<protein>
    <submittedName>
        <fullName evidence="1">Uncharacterized protein</fullName>
    </submittedName>
</protein>
<organism evidence="1">
    <name type="scientific">bioreactor metagenome</name>
    <dbReference type="NCBI Taxonomy" id="1076179"/>
    <lineage>
        <taxon>unclassified sequences</taxon>
        <taxon>metagenomes</taxon>
        <taxon>ecological metagenomes</taxon>
    </lineage>
</organism>
<dbReference type="AlphaFoldDB" id="A0A645D2B0"/>